<accession>A0A841JSS7</accession>
<keyword evidence="2" id="KW-1185">Reference proteome</keyword>
<sequence>MLRGNVSSGQSWKKIDKLAGFEQWLNFKVHHSRDSDASKTGRQQSAHVRQRKTAIGFDWNDFAAPMKLPFIRLSGGGIPELKTIVVTKICGPTGATESFDITAPRAHAEQVADLFCDMLRSFTRQPYQT</sequence>
<dbReference type="Proteomes" id="UP000538666">
    <property type="component" value="Unassembled WGS sequence"/>
</dbReference>
<dbReference type="EMBL" id="JACHEK010000003">
    <property type="protein sequence ID" value="MBB6143525.1"/>
    <property type="molecule type" value="Genomic_DNA"/>
</dbReference>
<name>A0A841JSS7_9BACT</name>
<proteinExistence type="predicted"/>
<protein>
    <submittedName>
        <fullName evidence="1">Uncharacterized protein</fullName>
    </submittedName>
</protein>
<evidence type="ECO:0000313" key="1">
    <source>
        <dbReference type="EMBL" id="MBB6143525.1"/>
    </source>
</evidence>
<evidence type="ECO:0000313" key="2">
    <source>
        <dbReference type="Proteomes" id="UP000538666"/>
    </source>
</evidence>
<gene>
    <name evidence="1" type="ORF">HNQ77_001474</name>
</gene>
<dbReference type="AlphaFoldDB" id="A0A841JSS7"/>
<reference evidence="1 2" key="1">
    <citation type="submission" date="2020-08" db="EMBL/GenBank/DDBJ databases">
        <title>Genomic Encyclopedia of Type Strains, Phase IV (KMG-IV): sequencing the most valuable type-strain genomes for metagenomic binning, comparative biology and taxonomic classification.</title>
        <authorList>
            <person name="Goeker M."/>
        </authorList>
    </citation>
    <scope>NUCLEOTIDE SEQUENCE [LARGE SCALE GENOMIC DNA]</scope>
    <source>
        <strain evidence="1 2">DSM 103733</strain>
    </source>
</reference>
<organism evidence="1 2">
    <name type="scientific">Silvibacterium bohemicum</name>
    <dbReference type="NCBI Taxonomy" id="1577686"/>
    <lineage>
        <taxon>Bacteria</taxon>
        <taxon>Pseudomonadati</taxon>
        <taxon>Acidobacteriota</taxon>
        <taxon>Terriglobia</taxon>
        <taxon>Terriglobales</taxon>
        <taxon>Acidobacteriaceae</taxon>
        <taxon>Silvibacterium</taxon>
    </lineage>
</organism>
<comment type="caution">
    <text evidence="1">The sequence shown here is derived from an EMBL/GenBank/DDBJ whole genome shotgun (WGS) entry which is preliminary data.</text>
</comment>